<reference evidence="2 3" key="1">
    <citation type="submission" date="2020-07" db="EMBL/GenBank/DDBJ databases">
        <authorList>
            <person name="Zhuang K."/>
            <person name="Ran Y."/>
        </authorList>
    </citation>
    <scope>NUCLEOTIDE SEQUENCE [LARGE SCALE GENOMIC DNA]</scope>
    <source>
        <strain evidence="2 3">WCH-YHL-001</strain>
    </source>
</reference>
<evidence type="ECO:0000313" key="2">
    <source>
        <dbReference type="EMBL" id="QLY32315.1"/>
    </source>
</evidence>
<dbReference type="RefSeq" id="WP_181583486.1">
    <property type="nucleotide sequence ID" value="NZ_CP059399.1"/>
</dbReference>
<gene>
    <name evidence="2" type="ORF">H0264_08655</name>
</gene>
<evidence type="ECO:0000259" key="1">
    <source>
        <dbReference type="Pfam" id="PF11716"/>
    </source>
</evidence>
<protein>
    <submittedName>
        <fullName evidence="2">TIGR03086 family protein</fullName>
    </submittedName>
</protein>
<dbReference type="KEGG" id="nhu:H0264_08655"/>
<dbReference type="InterPro" id="IPR017517">
    <property type="entry name" value="Maleyloyr_isom"/>
</dbReference>
<dbReference type="NCBIfam" id="TIGR03086">
    <property type="entry name" value="TIGR03086 family metal-binding protein"/>
    <property type="match status" value="1"/>
</dbReference>
<dbReference type="EMBL" id="CP059399">
    <property type="protein sequence ID" value="QLY32315.1"/>
    <property type="molecule type" value="Genomic_DNA"/>
</dbReference>
<name>A0A7D6VGQ0_9NOCA</name>
<dbReference type="InterPro" id="IPR017520">
    <property type="entry name" value="CHP03086"/>
</dbReference>
<dbReference type="InterPro" id="IPR034660">
    <property type="entry name" value="DinB/YfiT-like"/>
</dbReference>
<dbReference type="AlphaFoldDB" id="A0A7D6VGQ0"/>
<organism evidence="2 3">
    <name type="scientific">Nocardia huaxiensis</name>
    <dbReference type="NCBI Taxonomy" id="2755382"/>
    <lineage>
        <taxon>Bacteria</taxon>
        <taxon>Bacillati</taxon>
        <taxon>Actinomycetota</taxon>
        <taxon>Actinomycetes</taxon>
        <taxon>Mycobacteriales</taxon>
        <taxon>Nocardiaceae</taxon>
        <taxon>Nocardia</taxon>
    </lineage>
</organism>
<proteinExistence type="predicted"/>
<dbReference type="Proteomes" id="UP000515512">
    <property type="component" value="Chromosome"/>
</dbReference>
<feature type="domain" description="Mycothiol-dependent maleylpyruvate isomerase metal-binding" evidence="1">
    <location>
        <begin position="9"/>
        <end position="131"/>
    </location>
</feature>
<dbReference type="GO" id="GO:0046872">
    <property type="term" value="F:metal ion binding"/>
    <property type="evidence" value="ECO:0007669"/>
    <property type="project" value="InterPro"/>
</dbReference>
<dbReference type="InterPro" id="IPR024344">
    <property type="entry name" value="MDMPI_metal-binding"/>
</dbReference>
<dbReference type="NCBIfam" id="TIGR03083">
    <property type="entry name" value="maleylpyruvate isomerase family mycothiol-dependent enzyme"/>
    <property type="match status" value="1"/>
</dbReference>
<dbReference type="SUPFAM" id="SSF109854">
    <property type="entry name" value="DinB/YfiT-like putative metalloenzymes"/>
    <property type="match status" value="1"/>
</dbReference>
<evidence type="ECO:0000313" key="3">
    <source>
        <dbReference type="Proteomes" id="UP000515512"/>
    </source>
</evidence>
<dbReference type="Pfam" id="PF11716">
    <property type="entry name" value="MDMPI_N"/>
    <property type="match status" value="1"/>
</dbReference>
<dbReference type="Gene3D" id="1.20.120.450">
    <property type="entry name" value="dinb family like domain"/>
    <property type="match status" value="1"/>
</dbReference>
<keyword evidence="3" id="KW-1185">Reference proteome</keyword>
<sequence>MNTPQFDLEPAATDMEAVVAGIGDSQMDAPTPCAGTSVHILLAHVVGLTEAFRQAATKEMLGRSQTPASARPELPHDWRNRIPAQLKALVAAWREPSAWTGDTEAGGVQLPATQMAEIALNELVVHAWDLARATGQPYLPDSDDLNILLDMLRDTPAEGTPGLFGPVIPIPDNASTLDRVLGLTGRDPAWTAHKATA</sequence>
<accession>A0A7D6VGQ0</accession>